<evidence type="ECO:0000256" key="1">
    <source>
        <dbReference type="SAM" id="Phobius"/>
    </source>
</evidence>
<evidence type="ECO:0000313" key="3">
    <source>
        <dbReference type="Proteomes" id="UP000435187"/>
    </source>
</evidence>
<organism evidence="2 3">
    <name type="scientific">Gracilibacillus thailandensis</name>
    <dbReference type="NCBI Taxonomy" id="563735"/>
    <lineage>
        <taxon>Bacteria</taxon>
        <taxon>Bacillati</taxon>
        <taxon>Bacillota</taxon>
        <taxon>Bacilli</taxon>
        <taxon>Bacillales</taxon>
        <taxon>Bacillaceae</taxon>
        <taxon>Gracilibacillus</taxon>
    </lineage>
</organism>
<feature type="transmembrane region" description="Helical" evidence="1">
    <location>
        <begin position="5"/>
        <end position="26"/>
    </location>
</feature>
<dbReference type="Proteomes" id="UP000435187">
    <property type="component" value="Unassembled WGS sequence"/>
</dbReference>
<comment type="caution">
    <text evidence="2">The sequence shown here is derived from an EMBL/GenBank/DDBJ whole genome shotgun (WGS) entry which is preliminary data.</text>
</comment>
<gene>
    <name evidence="2" type="ORF">GH885_04790</name>
</gene>
<keyword evidence="1" id="KW-0472">Membrane</keyword>
<dbReference type="EMBL" id="WJEE01000006">
    <property type="protein sequence ID" value="MRI65667.1"/>
    <property type="molecule type" value="Genomic_DNA"/>
</dbReference>
<dbReference type="RefSeq" id="WP_153834478.1">
    <property type="nucleotide sequence ID" value="NZ_JBHUMW010000025.1"/>
</dbReference>
<protein>
    <submittedName>
        <fullName evidence="2">Uncharacterized protein</fullName>
    </submittedName>
</protein>
<proteinExistence type="predicted"/>
<dbReference type="AlphaFoldDB" id="A0A6N7QU69"/>
<keyword evidence="3" id="KW-1185">Reference proteome</keyword>
<evidence type="ECO:0000313" key="2">
    <source>
        <dbReference type="EMBL" id="MRI65667.1"/>
    </source>
</evidence>
<accession>A0A6N7QU69</accession>
<name>A0A6N7QU69_9BACI</name>
<keyword evidence="1" id="KW-1133">Transmembrane helix</keyword>
<sequence length="65" mass="7900">MKKSFLFWTLPGLVYFLVMLLIDIFRDQPIDYIGNLIQTVFVIIFFRLCYWAEGQLRKKDKESDY</sequence>
<reference evidence="2 3" key="1">
    <citation type="submission" date="2019-10" db="EMBL/GenBank/DDBJ databases">
        <title>Gracilibacillus salitolerans sp. nov., a moderate halophile isolated from a saline soil in northwest China.</title>
        <authorList>
            <person name="Gan L."/>
        </authorList>
    </citation>
    <scope>NUCLEOTIDE SEQUENCE [LARGE SCALE GENOMIC DNA]</scope>
    <source>
        <strain evidence="2 3">TP2-8</strain>
    </source>
</reference>
<feature type="transmembrane region" description="Helical" evidence="1">
    <location>
        <begin position="32"/>
        <end position="52"/>
    </location>
</feature>
<keyword evidence="1" id="KW-0812">Transmembrane</keyword>